<dbReference type="Pfam" id="PF13692">
    <property type="entry name" value="Glyco_trans_1_4"/>
    <property type="match status" value="1"/>
</dbReference>
<dbReference type="PANTHER" id="PTHR46656:SF3">
    <property type="entry name" value="PUTATIVE-RELATED"/>
    <property type="match status" value="1"/>
</dbReference>
<sequence>MTSSRPAVTSRHSRALEAGGHAAAVDAAEDDDARPRQRRLRSERARRALRCGMALGLAALGALALLALSARAACECASVMGDAPEGPLPEVHWRLPVGCDFSGFFTEVVAGFLPAAAARPALAVRLLHGRCPDEFLDGKLAPGEAAAYRACQLDETRADERAAGTVRIEHGDPCGIRPWGAAAGAGGPLLVVSRSMSEGAMPAEQAACINELADEAWVPTAWHVATFRAAGVRVPVRVLPEAVDVRLFAPDASDTFLSDLGSDTDADALSAAAARERDVAGLDALDGADRTLCTCAPAAVGTHSVRAAAAAAAASARAPARPVAGAAAAARAPAYTRDASRFAFLSVFKWEARKGPDVLLDAYWRAFAGRADSVALVLRTWVPPWEEGPLTADERVDEAAARFGAPRAELPRVVVLDAELSRAALADLYRAVDAFVLSTRGEGWGLPAAEAMASGLPTIITNYSGPTAFADATNAVPLRCTAVSTDGLGGCEPDTTELTRLMRALVDDRPAARAIGRAARRSIVRRFAPEIVAALLEQRLRDALAHRASVPASGSPAAAALVRHGLAWPAADEDGVLAFTE</sequence>
<dbReference type="SUPFAM" id="SSF53756">
    <property type="entry name" value="UDP-Glycosyltransferase/glycogen phosphorylase"/>
    <property type="match status" value="1"/>
</dbReference>
<dbReference type="OrthoDB" id="2193793at2759"/>
<keyword evidence="4" id="KW-1185">Reference proteome</keyword>
<dbReference type="AlphaFoldDB" id="A0A8J6C6W9"/>
<feature type="compositionally biased region" description="Low complexity" evidence="1">
    <location>
        <begin position="16"/>
        <end position="26"/>
    </location>
</feature>
<dbReference type="CDD" id="cd01635">
    <property type="entry name" value="Glycosyltransferase_GTB-type"/>
    <property type="match status" value="1"/>
</dbReference>
<evidence type="ECO:0008006" key="5">
    <source>
        <dbReference type="Google" id="ProtNLM"/>
    </source>
</evidence>
<keyword evidence="2" id="KW-0472">Membrane</keyword>
<accession>A0A8J6C6W9</accession>
<protein>
    <recommendedName>
        <fullName evidence="5">Glycosyl transferase family 1 domain-containing protein</fullName>
    </recommendedName>
</protein>
<dbReference type="Gene3D" id="3.40.50.2000">
    <property type="entry name" value="Glycogen Phosphorylase B"/>
    <property type="match status" value="1"/>
</dbReference>
<reference evidence="3" key="1">
    <citation type="submission" date="2021-05" db="EMBL/GenBank/DDBJ databases">
        <title>The genome of the haptophyte Pavlova lutheri (Diacronema luteri, Pavlovales) - a model for lipid biosynthesis in eukaryotic algae.</title>
        <authorList>
            <person name="Hulatt C.J."/>
            <person name="Posewitz M.C."/>
        </authorList>
    </citation>
    <scope>NUCLEOTIDE SEQUENCE</scope>
    <source>
        <strain evidence="3">NIVA-4/92</strain>
    </source>
</reference>
<dbReference type="Proteomes" id="UP000751190">
    <property type="component" value="Unassembled WGS sequence"/>
</dbReference>
<proteinExistence type="predicted"/>
<evidence type="ECO:0000313" key="3">
    <source>
        <dbReference type="EMBL" id="KAG8460476.1"/>
    </source>
</evidence>
<dbReference type="EMBL" id="JAGTXO010000032">
    <property type="protein sequence ID" value="KAG8460476.1"/>
    <property type="molecule type" value="Genomic_DNA"/>
</dbReference>
<keyword evidence="2" id="KW-0812">Transmembrane</keyword>
<evidence type="ECO:0000256" key="2">
    <source>
        <dbReference type="SAM" id="Phobius"/>
    </source>
</evidence>
<gene>
    <name evidence="3" type="ORF">KFE25_013126</name>
</gene>
<dbReference type="PANTHER" id="PTHR46656">
    <property type="entry name" value="PUTATIVE-RELATED"/>
    <property type="match status" value="1"/>
</dbReference>
<keyword evidence="2" id="KW-1133">Transmembrane helix</keyword>
<dbReference type="OMA" id="EGWCLPC"/>
<name>A0A8J6C6W9_DIALT</name>
<feature type="region of interest" description="Disordered" evidence="1">
    <location>
        <begin position="1"/>
        <end position="41"/>
    </location>
</feature>
<evidence type="ECO:0000256" key="1">
    <source>
        <dbReference type="SAM" id="MobiDB-lite"/>
    </source>
</evidence>
<feature type="transmembrane region" description="Helical" evidence="2">
    <location>
        <begin position="48"/>
        <end position="68"/>
    </location>
</feature>
<organism evidence="3 4">
    <name type="scientific">Diacronema lutheri</name>
    <name type="common">Unicellular marine alga</name>
    <name type="synonym">Monochrysis lutheri</name>
    <dbReference type="NCBI Taxonomy" id="2081491"/>
    <lineage>
        <taxon>Eukaryota</taxon>
        <taxon>Haptista</taxon>
        <taxon>Haptophyta</taxon>
        <taxon>Pavlovophyceae</taxon>
        <taxon>Pavlovales</taxon>
        <taxon>Pavlovaceae</taxon>
        <taxon>Diacronema</taxon>
    </lineage>
</organism>
<comment type="caution">
    <text evidence="3">The sequence shown here is derived from an EMBL/GenBank/DDBJ whole genome shotgun (WGS) entry which is preliminary data.</text>
</comment>
<evidence type="ECO:0000313" key="4">
    <source>
        <dbReference type="Proteomes" id="UP000751190"/>
    </source>
</evidence>